<accession>A0A1S1MFC9</accession>
<dbReference type="EMBL" id="MLQM01000332">
    <property type="protein sequence ID" value="OHU81598.1"/>
    <property type="molecule type" value="Genomic_DNA"/>
</dbReference>
<sequence length="84" mass="9045">MSLGEAAALGLLLGVFVPGVWMASRGRPRHRLVGLEFASIAVIMALTVLAVSWHQDWGLIVPLVLALITFPGTLVYTRLLVPKP</sequence>
<keyword evidence="8" id="KW-1185">Reference proteome</keyword>
<evidence type="ECO:0000313" key="8">
    <source>
        <dbReference type="Proteomes" id="UP000179734"/>
    </source>
</evidence>
<protein>
    <submittedName>
        <fullName evidence="7">Uncharacterized protein</fullName>
    </submittedName>
</protein>
<keyword evidence="5 6" id="KW-0472">Membrane</keyword>
<feature type="transmembrane region" description="Helical" evidence="6">
    <location>
        <begin position="35"/>
        <end position="53"/>
    </location>
</feature>
<evidence type="ECO:0000256" key="1">
    <source>
        <dbReference type="ARBA" id="ARBA00004651"/>
    </source>
</evidence>
<comment type="caution">
    <text evidence="7">The sequence shown here is derived from an EMBL/GenBank/DDBJ whole genome shotgun (WGS) entry which is preliminary data.</text>
</comment>
<proteinExistence type="predicted"/>
<evidence type="ECO:0000313" key="7">
    <source>
        <dbReference type="EMBL" id="OHU81598.1"/>
    </source>
</evidence>
<dbReference type="Proteomes" id="UP000179734">
    <property type="component" value="Unassembled WGS sequence"/>
</dbReference>
<gene>
    <name evidence="7" type="ORF">BKN37_27135</name>
</gene>
<feature type="transmembrane region" description="Helical" evidence="6">
    <location>
        <begin position="6"/>
        <end position="23"/>
    </location>
</feature>
<dbReference type="AlphaFoldDB" id="A0A1S1MFC9"/>
<dbReference type="GO" id="GO:0005886">
    <property type="term" value="C:plasma membrane"/>
    <property type="evidence" value="ECO:0007669"/>
    <property type="project" value="UniProtKB-SubCell"/>
</dbReference>
<reference evidence="7 8" key="1">
    <citation type="submission" date="2016-10" db="EMBL/GenBank/DDBJ databases">
        <title>Genome sequence of Mycobacterium talmonii.</title>
        <authorList>
            <person name="Greninger A.L."/>
            <person name="Elliott B."/>
            <person name="Vasireddy S."/>
            <person name="Vasireddy R."/>
        </authorList>
    </citation>
    <scope>NUCLEOTIDE SEQUENCE [LARGE SCALE GENOMIC DNA]</scope>
    <source>
        <strain evidence="8">NE-TNMC-100812</strain>
    </source>
</reference>
<feature type="transmembrane region" description="Helical" evidence="6">
    <location>
        <begin position="59"/>
        <end position="81"/>
    </location>
</feature>
<organism evidence="7 8">
    <name type="scientific">Mycobacterium talmoniae</name>
    <dbReference type="NCBI Taxonomy" id="1858794"/>
    <lineage>
        <taxon>Bacteria</taxon>
        <taxon>Bacillati</taxon>
        <taxon>Actinomycetota</taxon>
        <taxon>Actinomycetes</taxon>
        <taxon>Mycobacteriales</taxon>
        <taxon>Mycobacteriaceae</taxon>
        <taxon>Mycobacterium</taxon>
    </lineage>
</organism>
<dbReference type="RefSeq" id="WP_071030394.1">
    <property type="nucleotide sequence ID" value="NZ_MLQM01000332.1"/>
</dbReference>
<dbReference type="GO" id="GO:0015075">
    <property type="term" value="F:monoatomic ion transmembrane transporter activity"/>
    <property type="evidence" value="ECO:0007669"/>
    <property type="project" value="InterPro"/>
</dbReference>
<keyword evidence="3 6" id="KW-0812">Transmembrane</keyword>
<name>A0A1S1MFC9_9MYCO</name>
<comment type="subcellular location">
    <subcellularLocation>
        <location evidence="1">Cell membrane</location>
        <topology evidence="1">Multi-pass membrane protein</topology>
    </subcellularLocation>
</comment>
<evidence type="ECO:0000256" key="2">
    <source>
        <dbReference type="ARBA" id="ARBA00022475"/>
    </source>
</evidence>
<dbReference type="Pfam" id="PF04066">
    <property type="entry name" value="MrpF_PhaF"/>
    <property type="match status" value="1"/>
</dbReference>
<evidence type="ECO:0000256" key="6">
    <source>
        <dbReference type="SAM" id="Phobius"/>
    </source>
</evidence>
<evidence type="ECO:0000256" key="3">
    <source>
        <dbReference type="ARBA" id="ARBA00022692"/>
    </source>
</evidence>
<dbReference type="InterPro" id="IPR007208">
    <property type="entry name" value="MrpF/PhaF-like"/>
</dbReference>
<keyword evidence="4 6" id="KW-1133">Transmembrane helix</keyword>
<evidence type="ECO:0000256" key="5">
    <source>
        <dbReference type="ARBA" id="ARBA00023136"/>
    </source>
</evidence>
<keyword evidence="2" id="KW-1003">Cell membrane</keyword>
<evidence type="ECO:0000256" key="4">
    <source>
        <dbReference type="ARBA" id="ARBA00022989"/>
    </source>
</evidence>